<name>A0A4C1XS92_EUMVA</name>
<evidence type="ECO:0000313" key="1">
    <source>
        <dbReference type="EMBL" id="GBP65059.1"/>
    </source>
</evidence>
<dbReference type="AlphaFoldDB" id="A0A4C1XS92"/>
<evidence type="ECO:0000313" key="2">
    <source>
        <dbReference type="Proteomes" id="UP000299102"/>
    </source>
</evidence>
<dbReference type="EMBL" id="BGZK01000918">
    <property type="protein sequence ID" value="GBP65059.1"/>
    <property type="molecule type" value="Genomic_DNA"/>
</dbReference>
<accession>A0A4C1XS92</accession>
<organism evidence="1 2">
    <name type="scientific">Eumeta variegata</name>
    <name type="common">Bagworm moth</name>
    <name type="synonym">Eumeta japonica</name>
    <dbReference type="NCBI Taxonomy" id="151549"/>
    <lineage>
        <taxon>Eukaryota</taxon>
        <taxon>Metazoa</taxon>
        <taxon>Ecdysozoa</taxon>
        <taxon>Arthropoda</taxon>
        <taxon>Hexapoda</taxon>
        <taxon>Insecta</taxon>
        <taxon>Pterygota</taxon>
        <taxon>Neoptera</taxon>
        <taxon>Endopterygota</taxon>
        <taxon>Lepidoptera</taxon>
        <taxon>Glossata</taxon>
        <taxon>Ditrysia</taxon>
        <taxon>Tineoidea</taxon>
        <taxon>Psychidae</taxon>
        <taxon>Oiketicinae</taxon>
        <taxon>Eumeta</taxon>
    </lineage>
</organism>
<proteinExistence type="predicted"/>
<dbReference type="OrthoDB" id="6379064at2759"/>
<dbReference type="Proteomes" id="UP000299102">
    <property type="component" value="Unassembled WGS sequence"/>
</dbReference>
<protein>
    <submittedName>
        <fullName evidence="1">Uncharacterized protein</fullName>
    </submittedName>
</protein>
<gene>
    <name evidence="1" type="ORF">EVAR_46853_1</name>
</gene>
<keyword evidence="2" id="KW-1185">Reference proteome</keyword>
<reference evidence="1 2" key="1">
    <citation type="journal article" date="2019" name="Commun. Biol.">
        <title>The bagworm genome reveals a unique fibroin gene that provides high tensile strength.</title>
        <authorList>
            <person name="Kono N."/>
            <person name="Nakamura H."/>
            <person name="Ohtoshi R."/>
            <person name="Tomita M."/>
            <person name="Numata K."/>
            <person name="Arakawa K."/>
        </authorList>
    </citation>
    <scope>NUCLEOTIDE SEQUENCE [LARGE SCALE GENOMIC DNA]</scope>
</reference>
<sequence length="96" mass="10735">MIPHCTWKVIGGELQERLIPVPYSKTSTDQAVSTTPVVPLARPLAVSLTCLPLHPLLYFCLALCSRYTDFFRRPTVLTRMLCTVLVLACTLRDTIS</sequence>
<comment type="caution">
    <text evidence="1">The sequence shown here is derived from an EMBL/GenBank/DDBJ whole genome shotgun (WGS) entry which is preliminary data.</text>
</comment>